<protein>
    <submittedName>
        <fullName evidence="4">Uncharacterized protein LOC129922899 isoform X1</fullName>
    </submittedName>
</protein>
<proteinExistence type="predicted"/>
<dbReference type="AlphaFoldDB" id="A0A9W2YWG7"/>
<feature type="signal peptide" evidence="2">
    <location>
        <begin position="1"/>
        <end position="18"/>
    </location>
</feature>
<evidence type="ECO:0000313" key="4">
    <source>
        <dbReference type="RefSeq" id="XP_055867061.1"/>
    </source>
</evidence>
<gene>
    <name evidence="4" type="primary">LOC129922899</name>
</gene>
<dbReference type="RefSeq" id="XP_055867061.1">
    <property type="nucleotide sequence ID" value="XM_056011086.1"/>
</dbReference>
<sequence>MKVMLVFVFLGCTAFSVAEVIEFCRPAQENKSYNFNDFILQPSIFDLSEFQILKDHMVVSAGDTDLSFIDYFEAIVKTDVSRASDGRVSVRMTLQNVTRRDQGTWSSKYYRGGRLYRSRELNCQLKTFFIPQDVTCQNQLNGGRLNIQCSTHKVFPKAVCVFRVSDFANSSKQELTTENTYEMFLEGNDSYFRSTCHISIDLTTRHLKDLDVDITMYPNITNRLQDIHYGAVKSLHYKLINAETPLPRDCLELPINSTHLLCAYGEIIDTVPEEAGSTMKYDIPLENSKTDIIPTTFIAEGVIGSCELHTDEDVFVTCFVKHTVNQKVASHLMILNEMYLEVLTADEKSTFLNYDSIVEDQNAYKTTYRFNIRPNLLHSGVTIFTVTLKTLEDGKTFMKNITFVMKSEKTSNETSSDYLNTVIISCSTIFAVLFLGCIMFVLCKKIWQHDEDKDKHVYEEITYSAQQRPEPTCL</sequence>
<feature type="chain" id="PRO_5040730661" evidence="2">
    <location>
        <begin position="19"/>
        <end position="474"/>
    </location>
</feature>
<feature type="transmembrane region" description="Helical" evidence="1">
    <location>
        <begin position="418"/>
        <end position="443"/>
    </location>
</feature>
<keyword evidence="2" id="KW-0732">Signal</keyword>
<keyword evidence="1" id="KW-0472">Membrane</keyword>
<keyword evidence="1" id="KW-0812">Transmembrane</keyword>
<evidence type="ECO:0000256" key="1">
    <source>
        <dbReference type="SAM" id="Phobius"/>
    </source>
</evidence>
<reference evidence="4" key="1">
    <citation type="submission" date="2025-08" db="UniProtKB">
        <authorList>
            <consortium name="RefSeq"/>
        </authorList>
    </citation>
    <scope>IDENTIFICATION</scope>
</reference>
<evidence type="ECO:0000256" key="2">
    <source>
        <dbReference type="SAM" id="SignalP"/>
    </source>
</evidence>
<dbReference type="OrthoDB" id="10300121at2759"/>
<accession>A0A9W2YWG7</accession>
<dbReference type="GeneID" id="129922899"/>
<keyword evidence="3" id="KW-1185">Reference proteome</keyword>
<dbReference type="Proteomes" id="UP001165740">
    <property type="component" value="Chromosome 14"/>
</dbReference>
<evidence type="ECO:0000313" key="3">
    <source>
        <dbReference type="Proteomes" id="UP001165740"/>
    </source>
</evidence>
<name>A0A9W2YWG7_BIOGL</name>
<organism evidence="3 4">
    <name type="scientific">Biomphalaria glabrata</name>
    <name type="common">Bloodfluke planorb</name>
    <name type="synonym">Freshwater snail</name>
    <dbReference type="NCBI Taxonomy" id="6526"/>
    <lineage>
        <taxon>Eukaryota</taxon>
        <taxon>Metazoa</taxon>
        <taxon>Spiralia</taxon>
        <taxon>Lophotrochozoa</taxon>
        <taxon>Mollusca</taxon>
        <taxon>Gastropoda</taxon>
        <taxon>Heterobranchia</taxon>
        <taxon>Euthyneura</taxon>
        <taxon>Panpulmonata</taxon>
        <taxon>Hygrophila</taxon>
        <taxon>Lymnaeoidea</taxon>
        <taxon>Planorbidae</taxon>
        <taxon>Biomphalaria</taxon>
    </lineage>
</organism>
<keyword evidence="1" id="KW-1133">Transmembrane helix</keyword>